<feature type="domain" description="SLH" evidence="5">
    <location>
        <begin position="1573"/>
        <end position="1636"/>
    </location>
</feature>
<feature type="domain" description="SLH" evidence="5">
    <location>
        <begin position="1696"/>
        <end position="1757"/>
    </location>
</feature>
<feature type="domain" description="Fibronectin type-III" evidence="4">
    <location>
        <begin position="1110"/>
        <end position="1192"/>
    </location>
</feature>
<evidence type="ECO:0000256" key="3">
    <source>
        <dbReference type="SAM" id="SignalP"/>
    </source>
</evidence>
<dbReference type="InterPro" id="IPR022038">
    <property type="entry name" value="Ig-like_bact"/>
</dbReference>
<organism evidence="6 7">
    <name type="scientific">Paenibacillus amylolyticus</name>
    <dbReference type="NCBI Taxonomy" id="1451"/>
    <lineage>
        <taxon>Bacteria</taxon>
        <taxon>Bacillati</taxon>
        <taxon>Bacillota</taxon>
        <taxon>Bacilli</taxon>
        <taxon>Bacillales</taxon>
        <taxon>Paenibacillaceae</taxon>
        <taxon>Paenibacillus</taxon>
    </lineage>
</organism>
<evidence type="ECO:0000313" key="7">
    <source>
        <dbReference type="Proteomes" id="UP001364764"/>
    </source>
</evidence>
<feature type="domain" description="Fibronectin type-III" evidence="4">
    <location>
        <begin position="941"/>
        <end position="1029"/>
    </location>
</feature>
<dbReference type="Pfam" id="PF00041">
    <property type="entry name" value="fn3"/>
    <property type="match status" value="3"/>
</dbReference>
<evidence type="ECO:0000259" key="4">
    <source>
        <dbReference type="PROSITE" id="PS50853"/>
    </source>
</evidence>
<dbReference type="EMBL" id="CP145894">
    <property type="protein sequence ID" value="WWP24102.1"/>
    <property type="molecule type" value="Genomic_DNA"/>
</dbReference>
<feature type="chain" id="PRO_5044838688" evidence="3">
    <location>
        <begin position="33"/>
        <end position="1757"/>
    </location>
</feature>
<gene>
    <name evidence="6" type="ORF">V6668_32020</name>
</gene>
<evidence type="ECO:0000256" key="2">
    <source>
        <dbReference type="SAM" id="MobiDB-lite"/>
    </source>
</evidence>
<evidence type="ECO:0000259" key="5">
    <source>
        <dbReference type="PROSITE" id="PS51272"/>
    </source>
</evidence>
<dbReference type="Pfam" id="PF00395">
    <property type="entry name" value="SLH"/>
    <property type="match status" value="3"/>
</dbReference>
<dbReference type="Proteomes" id="UP001364764">
    <property type="component" value="Plasmid pY5S7-2"/>
</dbReference>
<name>A0ABD8B2M3_PAEAM</name>
<feature type="domain" description="Fibronectin type-III" evidence="4">
    <location>
        <begin position="1273"/>
        <end position="1355"/>
    </location>
</feature>
<dbReference type="Gene3D" id="2.60.40.10">
    <property type="entry name" value="Immunoglobulins"/>
    <property type="match status" value="7"/>
</dbReference>
<dbReference type="CDD" id="cd00063">
    <property type="entry name" value="FN3"/>
    <property type="match status" value="6"/>
</dbReference>
<feature type="region of interest" description="Disordered" evidence="2">
    <location>
        <begin position="1513"/>
        <end position="1581"/>
    </location>
</feature>
<keyword evidence="3" id="KW-0732">Signal</keyword>
<sequence>MKVNKIKRYLSLILAVVIAVSGFTFFPNSTQAATYYKWEKSTAIDGFVVKYVSSRSSIGILSHFGYGKYTLNPTTGKFTLSDGPREFRFVDSSNPGGTLYNYDTNGLTQVTGWYNDGMGYYDDGSYGGGASITSTKLAAVQGKVPGESLGFVYSTSYGAYPYDGVGSDGYYYRSAGSTNNAPPVLVVTTTGDKTMYTDGSFTISGTVQDSDNQPVTISADIGGATKSVTVTGTTAAQVWQISWDPNEISSGTYINPVIKATDGLITTSVNYAGKIEVKPQIYYYWSKFSVVNPPPYVWSLMGESTDDANPNLPGFYASFNVIPTAKSSNVSGEYFSNLTASRPVGYYKRPYNEEANVRKFTRTGDRSYTEELLVWNSNTQSARGTLIQSNIRAAQNTYPDNGKHTDGFWYTKIGSVPNEMPVVSVTQAGSQNVNLKPGTDTITISGTVSDPDNDTLTISATIGGIAKSVVLSGTQTAKPWSLVWRTSDFAASGSYSNVKLLFDDGKDGLVSATYTGKVTIDTTPLYYWDKYSTKNQITGYSESKGTTYRSDASTINGYRNYTFNTTTGKFSGVGEYEVAPTYPTWAGTRLFSIGFAGMTENLVTNLDQVQSTVYSAVATSSIKIRNDLISSNILDIDKTYPDDGLHTDGFWYVKKATNNMFPVLTVDNSDMMLNASGKITLTGTAFDSDGDTITINATIDGVTKSTTVKGSGSWHLDWAASEVPAGRYTAVSIEGSDGNEGIDKITYNGLITVDKTAPVITVSLEDQTWTSDQISLTVQWLDQLSGINGNERKYKLSTSQQVPANWDTSASDNLTLDITDEGAWYLHIKAADQAGNATTKLVGPFQYQKQPEVPTLRVNAVGADWSELGWSLPSGSFAGAYTYKVENTTTGQSWDVTYPTDKIREEGLVSGTTYQYRIKAANHVGESNWSNSFEVLTLPAAVEDLTVSFVSNNSSTVDISFAEVDSAVGYLLSIKEGANSIYEKELNSAGTHQVTDLEPGKQYTVTVSAKNASGNGQDTVLGFLSLPEAPGEFQSAKIKETEVELMWNSSPTATLYELLRGEMERYSGNDLSYTDEGLESGTEYDYSISAKNDSGFGDIAFLKGIITLPGKTEVSLDQIEKEAVKFSITPVRGTENYVVLVNGMKEMDLPAETEQFEVDSLASGTEYTFEVYAQNRSGYGVSDKVTVRTLPDSPEGLEISEISDSKAKLTWEPVQGADKYKVSISDDVYEVSGTELFLSDLTAGTTYQAKVTAGNVSGYGESIEEAFLTLPASPNSLHLVEVQSNQIILAWDKVTSANKYVIYNESDEVIGETEKPTYSLRDLKPGKTYNVYITAINDTGEGQKAGFTQRTLPGSWTVNPDDPKGDSPITVGDRNENSVVITVDPIEGADQYKVVDGEGNVVGVITTPENATEIGGLESAKEYEGWIIIPINDAGEGKGTPVPTFVTLPSSDFKVTTTDPTTGSLTIKVESSLNNEIFVYAMNGKEIHRGKDKSFTVKGLGSNQSYTFSVWTENSAGDKTEPKTVTGQTSQIPVSSGGSGSGGNSNPEAKPDAELPAEDQQSPSPNGTNGGTGNTPSFQDIGSSFAKNEILTLSEKGIVKGTSDSAFEPDRQVTRVEFASMLVRALELQESTDTLLTFQDIQRTAWYAPELGAAILNGVAHGFSDKEFRPFDSVTREQAAKMLSNSFYKGNLLDGDVAFKDAGTIAAWAKPEIKSLTEVTVINGYPDGSFKPKKGLTRAESAVLIYRALVELYDPAK</sequence>
<protein>
    <submittedName>
        <fullName evidence="6">Fibronectin type III domain-containing protein</fullName>
    </submittedName>
</protein>
<dbReference type="RefSeq" id="WP_338709191.1">
    <property type="nucleotide sequence ID" value="NZ_CP145894.1"/>
</dbReference>
<feature type="domain" description="Fibronectin type-III" evidence="4">
    <location>
        <begin position="1193"/>
        <end position="1272"/>
    </location>
</feature>
<accession>A0ABD8B2M3</accession>
<evidence type="ECO:0000313" key="6">
    <source>
        <dbReference type="EMBL" id="WWP24102.1"/>
    </source>
</evidence>
<dbReference type="InterPro" id="IPR003961">
    <property type="entry name" value="FN3_dom"/>
</dbReference>
<dbReference type="InterPro" id="IPR013783">
    <property type="entry name" value="Ig-like_fold"/>
</dbReference>
<keyword evidence="6" id="KW-0614">Plasmid</keyword>
<dbReference type="PROSITE" id="PS50853">
    <property type="entry name" value="FN3"/>
    <property type="match status" value="5"/>
</dbReference>
<dbReference type="InterPro" id="IPR001119">
    <property type="entry name" value="SLH_dom"/>
</dbReference>
<dbReference type="SUPFAM" id="SSF49265">
    <property type="entry name" value="Fibronectin type III"/>
    <property type="match status" value="4"/>
</dbReference>
<dbReference type="Pfam" id="PF13750">
    <property type="entry name" value="Big_3_3"/>
    <property type="match status" value="1"/>
</dbReference>
<dbReference type="GeneID" id="93480203"/>
<feature type="compositionally biased region" description="Polar residues" evidence="2">
    <location>
        <begin position="1523"/>
        <end position="1534"/>
    </location>
</feature>
<keyword evidence="1" id="KW-0677">Repeat</keyword>
<geneLocation type="plasmid" evidence="6 7">
    <name>pY5S7-2</name>
</geneLocation>
<dbReference type="PANTHER" id="PTHR46708">
    <property type="entry name" value="TENASCIN"/>
    <property type="match status" value="1"/>
</dbReference>
<dbReference type="InterPro" id="IPR050991">
    <property type="entry name" value="ECM_Regulatory_Proteins"/>
</dbReference>
<feature type="domain" description="Fibronectin type-III" evidence="4">
    <location>
        <begin position="850"/>
        <end position="940"/>
    </location>
</feature>
<reference evidence="6 7" key="1">
    <citation type="submission" date="2024-02" db="EMBL/GenBank/DDBJ databases">
        <title>Complete sequences of two Paenibacillus sp. strains and one Lysinibacillus strain isolated from the environment on STAA medium highlight biotechnological potential.</title>
        <authorList>
            <person name="Attere S.A."/>
            <person name="Piche L.C."/>
            <person name="Intertaglia L."/>
            <person name="Lami R."/>
            <person name="Charette S.J."/>
            <person name="Vincent A.T."/>
        </authorList>
    </citation>
    <scope>NUCLEOTIDE SEQUENCE [LARGE SCALE GENOMIC DNA]</scope>
    <source>
        <strain evidence="6 7">Y5S-7</strain>
        <plasmid evidence="6 7">pY5S7-2</plasmid>
    </source>
</reference>
<dbReference type="PANTHER" id="PTHR46708:SF11">
    <property type="entry name" value="RECEPTOR-TYPE TYROSINE-PROTEIN PHOSPHATASE ETA-LIKE"/>
    <property type="match status" value="1"/>
</dbReference>
<evidence type="ECO:0000256" key="1">
    <source>
        <dbReference type="ARBA" id="ARBA00022737"/>
    </source>
</evidence>
<dbReference type="SMART" id="SM00060">
    <property type="entry name" value="FN3"/>
    <property type="match status" value="8"/>
</dbReference>
<proteinExistence type="predicted"/>
<feature type="signal peptide" evidence="3">
    <location>
        <begin position="1"/>
        <end position="32"/>
    </location>
</feature>
<feature type="domain" description="SLH" evidence="5">
    <location>
        <begin position="1637"/>
        <end position="1695"/>
    </location>
</feature>
<dbReference type="InterPro" id="IPR036116">
    <property type="entry name" value="FN3_sf"/>
</dbReference>
<dbReference type="PROSITE" id="PS51272">
    <property type="entry name" value="SLH"/>
    <property type="match status" value="3"/>
</dbReference>